<dbReference type="EMBL" id="GEIB01001714">
    <property type="protein sequence ID" value="JAR86634.1"/>
    <property type="molecule type" value="Transcribed_RNA"/>
</dbReference>
<feature type="non-terminal residue" evidence="2">
    <location>
        <position position="1"/>
    </location>
</feature>
<protein>
    <submittedName>
        <fullName evidence="2">Transcription factor protein</fullName>
    </submittedName>
</protein>
<evidence type="ECO:0000256" key="1">
    <source>
        <dbReference type="SAM" id="MobiDB-lite"/>
    </source>
</evidence>
<proteinExistence type="predicted"/>
<name>A0A147B799_9ACAR</name>
<organism evidence="2">
    <name type="scientific">Alectorobius mimon</name>
    <dbReference type="NCBI Taxonomy" id="360319"/>
    <lineage>
        <taxon>Eukaryota</taxon>
        <taxon>Metazoa</taxon>
        <taxon>Ecdysozoa</taxon>
        <taxon>Arthropoda</taxon>
        <taxon>Chelicerata</taxon>
        <taxon>Arachnida</taxon>
        <taxon>Acari</taxon>
        <taxon>Parasitiformes</taxon>
        <taxon>Ixodida</taxon>
        <taxon>Ixodoidea</taxon>
        <taxon>Argasidae</taxon>
        <taxon>Ornithodorinae</taxon>
        <taxon>Alectorobius</taxon>
    </lineage>
</organism>
<feature type="region of interest" description="Disordered" evidence="1">
    <location>
        <begin position="46"/>
        <end position="73"/>
    </location>
</feature>
<evidence type="ECO:0000313" key="2">
    <source>
        <dbReference type="EMBL" id="JAR86634.1"/>
    </source>
</evidence>
<feature type="non-terminal residue" evidence="2">
    <location>
        <position position="149"/>
    </location>
</feature>
<accession>A0A147B799</accession>
<sequence length="149" mass="15053">KNYSVDSPAVIGSKSAVTFIVHTPGFGVNSVITGSASCAWLSPPWSRRPERRAARSPPKVQPTRCGLHPAPSGRRQIPCRCARGAGTGACICPGPSPAWPSGPRACSPGPAAPGARIPRLAAGSRSGPACACGSSGLPPCSFRVVVCLG</sequence>
<dbReference type="AlphaFoldDB" id="A0A147B799"/>
<reference evidence="2" key="1">
    <citation type="submission" date="2016-03" db="EMBL/GenBank/DDBJ databases">
        <title>Gut transcriptome analysis on engorged females of Ornithodoros mimon (Acari: Argasidae) and phylogenetic inferences of soft ticks.</title>
        <authorList>
            <person name="Landulfo G.A."/>
            <person name="Giovanni D."/>
            <person name="Carvalho E."/>
            <person name="Junqueira-de-Azevedo I."/>
            <person name="Patane J."/>
            <person name="Mendoca R."/>
            <person name="Barros-Battesti D."/>
        </authorList>
    </citation>
    <scope>NUCLEOTIDE SEQUENCE</scope>
    <source>
        <strain evidence="2">Females</strain>
        <tissue evidence="2">Gut</tissue>
    </source>
</reference>